<dbReference type="Proteomes" id="UP000011760">
    <property type="component" value="Chromosome"/>
</dbReference>
<dbReference type="eggNOG" id="ENOG5031JWP">
    <property type="taxonomic scope" value="Bacteria"/>
</dbReference>
<dbReference type="Pfam" id="PF11565">
    <property type="entry name" value="PorB"/>
    <property type="match status" value="1"/>
</dbReference>
<dbReference type="InterPro" id="IPR041910">
    <property type="entry name" value="Alpha_h_PorB/PorC"/>
</dbReference>
<accession>M1UE96</accession>
<feature type="chain" id="PRO_5004017600" evidence="1">
    <location>
        <begin position="23"/>
        <end position="126"/>
    </location>
</feature>
<dbReference type="InterPro" id="IPR021114">
    <property type="entry name" value="Porin_PorB/PorC"/>
</dbReference>
<dbReference type="PATRIC" id="fig|1121353.3.peg.935"/>
<sequence length="126" mass="13266">MKISRRIAIAGTSAGIAIAALAAPASAVNFASMSSINKELDDRYNWIPCGILESTLTQGGVLEEGQYNRELAEAITAKGEGWLTAQYPQVGAWNADQAAAIADRAQVCGLVKEDTYISELSSTLSS</sequence>
<gene>
    <name evidence="2" type="ORF">H924_04570</name>
</gene>
<dbReference type="OrthoDB" id="4412621at2"/>
<name>M1UE96_9CORY</name>
<dbReference type="InterPro" id="IPR006311">
    <property type="entry name" value="TAT_signal"/>
</dbReference>
<evidence type="ECO:0000256" key="1">
    <source>
        <dbReference type="SAM" id="SignalP"/>
    </source>
</evidence>
<dbReference type="Gene3D" id="1.10.10.1280">
    <property type="entry name" value="Alpha-helical porin B/porin C"/>
    <property type="match status" value="1"/>
</dbReference>
<dbReference type="RefSeq" id="WP_015650795.1">
    <property type="nucleotide sequence ID" value="NC_020506.1"/>
</dbReference>
<dbReference type="HOGENOM" id="CLU_1977783_0_0_11"/>
<dbReference type="AlphaFoldDB" id="M1UE96"/>
<protein>
    <submittedName>
        <fullName evidence="2">Anion-specific porin</fullName>
    </submittedName>
</protein>
<dbReference type="STRING" id="1121353.H924_04570"/>
<reference evidence="2 3" key="1">
    <citation type="submission" date="2013-02" db="EMBL/GenBank/DDBJ databases">
        <title>The complete genome sequence of Corynebacterium callunae DSM 20147.</title>
        <authorList>
            <person name="Ruckert C."/>
            <person name="Albersmeier A."/>
            <person name="Kalinowski J."/>
        </authorList>
    </citation>
    <scope>NUCLEOTIDE SEQUENCE [LARGE SCALE GENOMIC DNA]</scope>
    <source>
        <strain evidence="2 3">DSM 20147</strain>
    </source>
</reference>
<dbReference type="PROSITE" id="PS51318">
    <property type="entry name" value="TAT"/>
    <property type="match status" value="1"/>
</dbReference>
<keyword evidence="1" id="KW-0732">Signal</keyword>
<keyword evidence="3" id="KW-1185">Reference proteome</keyword>
<organism evidence="2 3">
    <name type="scientific">Corynebacterium callunae DSM 20147</name>
    <dbReference type="NCBI Taxonomy" id="1121353"/>
    <lineage>
        <taxon>Bacteria</taxon>
        <taxon>Bacillati</taxon>
        <taxon>Actinomycetota</taxon>
        <taxon>Actinomycetes</taxon>
        <taxon>Mycobacteriales</taxon>
        <taxon>Corynebacteriaceae</taxon>
        <taxon>Corynebacterium</taxon>
    </lineage>
</organism>
<evidence type="ECO:0000313" key="2">
    <source>
        <dbReference type="EMBL" id="AGG66360.1"/>
    </source>
</evidence>
<proteinExistence type="predicted"/>
<dbReference type="KEGG" id="ccn:H924_04570"/>
<dbReference type="EMBL" id="CP004354">
    <property type="protein sequence ID" value="AGG66360.1"/>
    <property type="molecule type" value="Genomic_DNA"/>
</dbReference>
<evidence type="ECO:0000313" key="3">
    <source>
        <dbReference type="Proteomes" id="UP000011760"/>
    </source>
</evidence>
<feature type="signal peptide" evidence="1">
    <location>
        <begin position="1"/>
        <end position="22"/>
    </location>
</feature>